<name>A0A9J6DSL7_RHIMP</name>
<comment type="caution">
    <text evidence="2">The sequence shown here is derived from an EMBL/GenBank/DDBJ whole genome shotgun (WGS) entry which is preliminary data.</text>
</comment>
<proteinExistence type="predicted"/>
<evidence type="ECO:0000313" key="2">
    <source>
        <dbReference type="EMBL" id="KAH8024977.1"/>
    </source>
</evidence>
<reference evidence="2" key="1">
    <citation type="journal article" date="2020" name="Cell">
        <title>Large-Scale Comparative Analyses of Tick Genomes Elucidate Their Genetic Diversity and Vector Capacities.</title>
        <authorList>
            <consortium name="Tick Genome and Microbiome Consortium (TIGMIC)"/>
            <person name="Jia N."/>
            <person name="Wang J."/>
            <person name="Shi W."/>
            <person name="Du L."/>
            <person name="Sun Y."/>
            <person name="Zhan W."/>
            <person name="Jiang J.F."/>
            <person name="Wang Q."/>
            <person name="Zhang B."/>
            <person name="Ji P."/>
            <person name="Bell-Sakyi L."/>
            <person name="Cui X.M."/>
            <person name="Yuan T.T."/>
            <person name="Jiang B.G."/>
            <person name="Yang W.F."/>
            <person name="Lam T.T."/>
            <person name="Chang Q.C."/>
            <person name="Ding S.J."/>
            <person name="Wang X.J."/>
            <person name="Zhu J.G."/>
            <person name="Ruan X.D."/>
            <person name="Zhao L."/>
            <person name="Wei J.T."/>
            <person name="Ye R.Z."/>
            <person name="Que T.C."/>
            <person name="Du C.H."/>
            <person name="Zhou Y.H."/>
            <person name="Cheng J.X."/>
            <person name="Dai P.F."/>
            <person name="Guo W.B."/>
            <person name="Han X.H."/>
            <person name="Huang E.J."/>
            <person name="Li L.F."/>
            <person name="Wei W."/>
            <person name="Gao Y.C."/>
            <person name="Liu J.Z."/>
            <person name="Shao H.Z."/>
            <person name="Wang X."/>
            <person name="Wang C.C."/>
            <person name="Yang T.C."/>
            <person name="Huo Q.B."/>
            <person name="Li W."/>
            <person name="Chen H.Y."/>
            <person name="Chen S.E."/>
            <person name="Zhou L.G."/>
            <person name="Ni X.B."/>
            <person name="Tian J.H."/>
            <person name="Sheng Y."/>
            <person name="Liu T."/>
            <person name="Pan Y.S."/>
            <person name="Xia L.Y."/>
            <person name="Li J."/>
            <person name="Zhao F."/>
            <person name="Cao W.C."/>
        </authorList>
    </citation>
    <scope>NUCLEOTIDE SEQUENCE</scope>
    <source>
        <strain evidence="2">Rmic-2018</strain>
    </source>
</reference>
<sequence length="267" mass="28685">METERLVAGGPPGEVGHDYGRRPHQELSGSNYQALATGHAHLLGSKPHARRATTRHRTGSSSSSDEEMIDITAKPSDQSRASGDAMATCRVQGGTNDAGKYTNPLYAQPFGDSSFESLEAENAQLTAKSGAPMCHGSCFVNVQAIADCDDKVIATVPSIEALRRIIVSSLKTSDIGRAAPGNAEVHRCADRSTGNTEPKLSRHLLSESYNYVVTNRSQRYKLGQSHGSRNFAPKSVEESASVKQCLRLKGRGFNPGRGGRISMEAKW</sequence>
<accession>A0A9J6DSL7</accession>
<gene>
    <name evidence="2" type="ORF">HPB51_002391</name>
</gene>
<feature type="region of interest" description="Disordered" evidence="1">
    <location>
        <begin position="44"/>
        <end position="68"/>
    </location>
</feature>
<dbReference type="VEuPathDB" id="VectorBase:LOC119170427"/>
<feature type="compositionally biased region" description="Basic residues" evidence="1">
    <location>
        <begin position="47"/>
        <end position="58"/>
    </location>
</feature>
<evidence type="ECO:0000313" key="3">
    <source>
        <dbReference type="Proteomes" id="UP000821866"/>
    </source>
</evidence>
<reference evidence="2" key="2">
    <citation type="submission" date="2021-09" db="EMBL/GenBank/DDBJ databases">
        <authorList>
            <person name="Jia N."/>
            <person name="Wang J."/>
            <person name="Shi W."/>
            <person name="Du L."/>
            <person name="Sun Y."/>
            <person name="Zhan W."/>
            <person name="Jiang J."/>
            <person name="Wang Q."/>
            <person name="Zhang B."/>
            <person name="Ji P."/>
            <person name="Sakyi L.B."/>
            <person name="Cui X."/>
            <person name="Yuan T."/>
            <person name="Jiang B."/>
            <person name="Yang W."/>
            <person name="Lam T.T.-Y."/>
            <person name="Chang Q."/>
            <person name="Ding S."/>
            <person name="Wang X."/>
            <person name="Zhu J."/>
            <person name="Ruan X."/>
            <person name="Zhao L."/>
            <person name="Wei J."/>
            <person name="Que T."/>
            <person name="Du C."/>
            <person name="Cheng J."/>
            <person name="Dai P."/>
            <person name="Han X."/>
            <person name="Huang E."/>
            <person name="Gao Y."/>
            <person name="Liu J."/>
            <person name="Shao H."/>
            <person name="Ye R."/>
            <person name="Li L."/>
            <person name="Wei W."/>
            <person name="Wang X."/>
            <person name="Wang C."/>
            <person name="Huo Q."/>
            <person name="Li W."/>
            <person name="Guo W."/>
            <person name="Chen H."/>
            <person name="Chen S."/>
            <person name="Zhou L."/>
            <person name="Zhou L."/>
            <person name="Ni X."/>
            <person name="Tian J."/>
            <person name="Zhou Y."/>
            <person name="Sheng Y."/>
            <person name="Liu T."/>
            <person name="Pan Y."/>
            <person name="Xia L."/>
            <person name="Li J."/>
            <person name="Zhao F."/>
            <person name="Cao W."/>
        </authorList>
    </citation>
    <scope>NUCLEOTIDE SEQUENCE</scope>
    <source>
        <strain evidence="2">Rmic-2018</strain>
        <tissue evidence="2">Larvae</tissue>
    </source>
</reference>
<protein>
    <submittedName>
        <fullName evidence="2">Uncharacterized protein</fullName>
    </submittedName>
</protein>
<keyword evidence="3" id="KW-1185">Reference proteome</keyword>
<feature type="compositionally biased region" description="Basic and acidic residues" evidence="1">
    <location>
        <begin position="15"/>
        <end position="25"/>
    </location>
</feature>
<dbReference type="EMBL" id="JABSTU010000007">
    <property type="protein sequence ID" value="KAH8024977.1"/>
    <property type="molecule type" value="Genomic_DNA"/>
</dbReference>
<dbReference type="AlphaFoldDB" id="A0A9J6DSL7"/>
<feature type="region of interest" description="Disordered" evidence="1">
    <location>
        <begin position="1"/>
        <end position="31"/>
    </location>
</feature>
<organism evidence="2 3">
    <name type="scientific">Rhipicephalus microplus</name>
    <name type="common">Cattle tick</name>
    <name type="synonym">Boophilus microplus</name>
    <dbReference type="NCBI Taxonomy" id="6941"/>
    <lineage>
        <taxon>Eukaryota</taxon>
        <taxon>Metazoa</taxon>
        <taxon>Ecdysozoa</taxon>
        <taxon>Arthropoda</taxon>
        <taxon>Chelicerata</taxon>
        <taxon>Arachnida</taxon>
        <taxon>Acari</taxon>
        <taxon>Parasitiformes</taxon>
        <taxon>Ixodida</taxon>
        <taxon>Ixodoidea</taxon>
        <taxon>Ixodidae</taxon>
        <taxon>Rhipicephalinae</taxon>
        <taxon>Rhipicephalus</taxon>
        <taxon>Boophilus</taxon>
    </lineage>
</organism>
<evidence type="ECO:0000256" key="1">
    <source>
        <dbReference type="SAM" id="MobiDB-lite"/>
    </source>
</evidence>
<dbReference type="Proteomes" id="UP000821866">
    <property type="component" value="Unassembled WGS sequence"/>
</dbReference>